<name>A0A5C6RN06_9BACT</name>
<keyword evidence="1" id="KW-0812">Transmembrane</keyword>
<evidence type="ECO:0000313" key="3">
    <source>
        <dbReference type="Proteomes" id="UP000321580"/>
    </source>
</evidence>
<proteinExistence type="predicted"/>
<accession>A0A5C6RN06</accession>
<dbReference type="InterPro" id="IPR052894">
    <property type="entry name" value="AsmA-related"/>
</dbReference>
<dbReference type="PANTHER" id="PTHR30441:SF8">
    <property type="entry name" value="DUF748 DOMAIN-CONTAINING PROTEIN"/>
    <property type="match status" value="1"/>
</dbReference>
<gene>
    <name evidence="2" type="ORF">FRY97_11030</name>
</gene>
<dbReference type="PANTHER" id="PTHR30441">
    <property type="entry name" value="DUF748 DOMAIN-CONTAINING PROTEIN"/>
    <property type="match status" value="1"/>
</dbReference>
<dbReference type="AlphaFoldDB" id="A0A5C6RN06"/>
<dbReference type="GO" id="GO:0005886">
    <property type="term" value="C:plasma membrane"/>
    <property type="evidence" value="ECO:0007669"/>
    <property type="project" value="TreeGrafter"/>
</dbReference>
<dbReference type="GO" id="GO:0090313">
    <property type="term" value="P:regulation of protein targeting to membrane"/>
    <property type="evidence" value="ECO:0007669"/>
    <property type="project" value="TreeGrafter"/>
</dbReference>
<evidence type="ECO:0000313" key="2">
    <source>
        <dbReference type="EMBL" id="TXB63030.1"/>
    </source>
</evidence>
<keyword evidence="3" id="KW-1185">Reference proteome</keyword>
<sequence>MPSPHTLKTITYYILAFLGSSVVMLLLATGAVYYVAVSNQGRVPELAAEWSRNELGVELSFSDYRFEYFDHFPFLSLSLRNLVLTGPDPAAHRRELLRIKEADLVLKPSRLLYGELGLRSLWLDDTRILIFKSGDGASNIGFLKRVGGNAHLDTAMVRELGGLRRLHINGLYFDYQDSLRYKFHRFEIRDGRLSFAARKDTLEVGLDGESYIHGLTFRPAQGAYAEGAAARLDLRFSLTAGQGAIALLPGAQLKIGPDTIRVAGVLSRECLQLELSTEGINQERGEKIVAPGIRDALSGISVEGSLAVRVHVNGEVVPGSPVPVSVSVSGYPLSVRLAEEQLTGVGLRAGFINNHLSHIITPETGRLRIEVDTALWRSRYPFALVYEQANLQQPIARVTGGLQWPASSLQPFLNQAGWALDKGRLTAAFSVRGPMQSLAGSSPDWGALQWEGKGRVEGVSARQVASGAVWEKLSGQWALTGKALRFSGGTFEFGGGAYSVGLRALLGEGKLNLHADVEAPPFQLEPWLALVQDSAVSQPLPWDEVTATLQVQAPRAAFQRLAADGVTLRASLSKRKGEGWQANISSMQGVAFGHIPFQAQAGISSAPTGSKQLALAVKSHIPLTALQPLVPSSQLLLRAGEASAGFSYNGDLSGYAGLSAKVLVGLLKGQVRLHNAAWSVPTAKLDFDTVSGGLFWEQGRLYWDSLSVVLNGNQATLAGQSEGVVPFLLGQRRESVIVDMTLDSRGIDLNRFSFPGRWADVEAPGSNPVRRAIRALLPRLEARLEARSDSLRFRAARFDEVYWKGALTPEEPFARVDTLSAKVFGGAPIQAKAVFSNPSDPMLAAEAEVAFPVRELSRMFSPSQLRFDTGTVQLRFRYSGQPHRHVDAKNALLNAKVSGTGKIKGAGFTFVPRGYAFRKVDAAFAFNGNDLHFDGIGLSLNGNSLQGHGVICDFLPFIFLPQHRLRASLDVHAGHFDLGRFRAPEKFREEATGGAAEQPTVITRLINAGLSSAEADFSLSIDTLSYRNFQALDVEGAVGLGQGRFWMEGVRMGLAGGRFELAGEVDGIDANRPAIDIQARLADTDIRSAFHAFDNFGQRAIRSNNLEGQLTADVQFRARANANYDLLPEDMQGYMKLSVENGALIGLPALDSLRSLLFSRSNLGRVEFGRLEGAFVLNGQLLHIGQLPVRASLLSFTVGGQYDMGEQGRTNLLFEVPLSNLFNREKWGGSRLGGPDILLRARDREDREGLHFKWVISRKE</sequence>
<evidence type="ECO:0000256" key="1">
    <source>
        <dbReference type="SAM" id="Phobius"/>
    </source>
</evidence>
<dbReference type="OrthoDB" id="1489065at2"/>
<keyword evidence="1" id="KW-0472">Membrane</keyword>
<dbReference type="EMBL" id="VOOR01000020">
    <property type="protein sequence ID" value="TXB63030.1"/>
    <property type="molecule type" value="Genomic_DNA"/>
</dbReference>
<reference evidence="2 3" key="1">
    <citation type="submission" date="2019-08" db="EMBL/GenBank/DDBJ databases">
        <title>Genome of Phaeodactylibacter luteus.</title>
        <authorList>
            <person name="Bowman J.P."/>
        </authorList>
    </citation>
    <scope>NUCLEOTIDE SEQUENCE [LARGE SCALE GENOMIC DNA]</scope>
    <source>
        <strain evidence="2 3">KCTC 42180</strain>
    </source>
</reference>
<protein>
    <submittedName>
        <fullName evidence="2">Uncharacterized protein</fullName>
    </submittedName>
</protein>
<keyword evidence="1" id="KW-1133">Transmembrane helix</keyword>
<dbReference type="Proteomes" id="UP000321580">
    <property type="component" value="Unassembled WGS sequence"/>
</dbReference>
<comment type="caution">
    <text evidence="2">The sequence shown here is derived from an EMBL/GenBank/DDBJ whole genome shotgun (WGS) entry which is preliminary data.</text>
</comment>
<feature type="transmembrane region" description="Helical" evidence="1">
    <location>
        <begin position="12"/>
        <end position="36"/>
    </location>
</feature>
<organism evidence="2 3">
    <name type="scientific">Phaeodactylibacter luteus</name>
    <dbReference type="NCBI Taxonomy" id="1564516"/>
    <lineage>
        <taxon>Bacteria</taxon>
        <taxon>Pseudomonadati</taxon>
        <taxon>Bacteroidota</taxon>
        <taxon>Saprospiria</taxon>
        <taxon>Saprospirales</taxon>
        <taxon>Haliscomenobacteraceae</taxon>
        <taxon>Phaeodactylibacter</taxon>
    </lineage>
</organism>
<dbReference type="RefSeq" id="WP_147167585.1">
    <property type="nucleotide sequence ID" value="NZ_VOOR01000020.1"/>
</dbReference>